<accession>A0A1G5BSK0</accession>
<gene>
    <name evidence="3" type="ORF">SAMN02910451_00794</name>
</gene>
<dbReference type="Proteomes" id="UP000183047">
    <property type="component" value="Unassembled WGS sequence"/>
</dbReference>
<organism evidence="3 4">
    <name type="scientific">Butyrivibrio hungatei</name>
    <dbReference type="NCBI Taxonomy" id="185008"/>
    <lineage>
        <taxon>Bacteria</taxon>
        <taxon>Bacillati</taxon>
        <taxon>Bacillota</taxon>
        <taxon>Clostridia</taxon>
        <taxon>Lachnospirales</taxon>
        <taxon>Lachnospiraceae</taxon>
        <taxon>Butyrivibrio</taxon>
    </lineage>
</organism>
<dbReference type="RefSeq" id="WP_074461550.1">
    <property type="nucleotide sequence ID" value="NZ_FMUR01000005.1"/>
</dbReference>
<reference evidence="4" key="1">
    <citation type="submission" date="2016-10" db="EMBL/GenBank/DDBJ databases">
        <authorList>
            <person name="Varghese N."/>
            <person name="Submissions S."/>
        </authorList>
    </citation>
    <scope>NUCLEOTIDE SEQUENCE [LARGE SCALE GENOMIC DNA]</scope>
    <source>
        <strain evidence="4">XBD2006</strain>
    </source>
</reference>
<keyword evidence="4" id="KW-1185">Reference proteome</keyword>
<feature type="coiled-coil region" evidence="1">
    <location>
        <begin position="51"/>
        <end position="101"/>
    </location>
</feature>
<evidence type="ECO:0000256" key="2">
    <source>
        <dbReference type="SAM" id="MobiDB-lite"/>
    </source>
</evidence>
<dbReference type="PANTHER" id="PTHR31294">
    <property type="match status" value="1"/>
</dbReference>
<evidence type="ECO:0000313" key="4">
    <source>
        <dbReference type="Proteomes" id="UP000183047"/>
    </source>
</evidence>
<sequence length="436" mass="47905">MKKRNIDISRILVKIMGTTLATFLFFSMNVHAEEVEELDNSEDIATISDGIDTLDEKVDTLNDNCQDEELSEDISDISYVIDVLNETISKLSRNYAKLSSTIDNNRRSIIDGLNRTVFSNNNISKSASYSDVISKINGIKNHGTLDVTLDGNDKFTLESGYYEGGTIDVSAIVEAVREEAYNAGKADGYKEGKEEGLKEGITEGIKSGRDEGVKAGKEEGFNAGKEEGIKEGFESGKEEGFNAGKEEGIKEGFESGKEEGFNAGKEEGLKEGKEEGFNAGKEEGLKEGKEEGFNAGKEEGIKEGKDIAIIENKQTWIDEGKNQAIRDNKQTWIDEGKNQAIRDNKQAWINEGKQQRYSKTQSISTRFGVYQDTTGYGYIKFDELSNINGFSSISVTTDGRLNLSTFSVSGNVLTLGGYYDGWGTGYVNVSATAFQY</sequence>
<dbReference type="EMBL" id="FMUR01000005">
    <property type="protein sequence ID" value="SCX93189.1"/>
    <property type="molecule type" value="Genomic_DNA"/>
</dbReference>
<dbReference type="AlphaFoldDB" id="A0A1G5BSK0"/>
<feature type="region of interest" description="Disordered" evidence="2">
    <location>
        <begin position="255"/>
        <end position="291"/>
    </location>
</feature>
<keyword evidence="1" id="KW-0175">Coiled coil</keyword>
<evidence type="ECO:0000313" key="3">
    <source>
        <dbReference type="EMBL" id="SCX93189.1"/>
    </source>
</evidence>
<evidence type="ECO:0000256" key="1">
    <source>
        <dbReference type="SAM" id="Coils"/>
    </source>
</evidence>
<dbReference type="PANTHER" id="PTHR31294:SF8">
    <property type="entry name" value="KERATIN-ASSOCIATED PROTEIN 21-1-RELATED"/>
    <property type="match status" value="1"/>
</dbReference>
<proteinExistence type="predicted"/>
<protein>
    <submittedName>
        <fullName evidence="3">Uncharacterized protein</fullName>
    </submittedName>
</protein>
<name>A0A1G5BSK0_9FIRM</name>